<protein>
    <submittedName>
        <fullName evidence="1">Uncharacterized protein</fullName>
    </submittedName>
</protein>
<evidence type="ECO:0000313" key="2">
    <source>
        <dbReference type="Proteomes" id="UP000322139"/>
    </source>
</evidence>
<reference evidence="1 2" key="1">
    <citation type="submission" date="2019-08" db="EMBL/GenBank/DDBJ databases">
        <title>Bacillus genomes from the desert of Cuatro Cienegas, Coahuila.</title>
        <authorList>
            <person name="Olmedo-Alvarez G."/>
        </authorList>
    </citation>
    <scope>NUCLEOTIDE SEQUENCE [LARGE SCALE GENOMIC DNA]</scope>
    <source>
        <strain evidence="1 2">CH446_14T</strain>
    </source>
</reference>
<comment type="caution">
    <text evidence="1">The sequence shown here is derived from an EMBL/GenBank/DDBJ whole genome shotgun (WGS) entry which is preliminary data.</text>
</comment>
<dbReference type="RefSeq" id="WP_148975212.1">
    <property type="nucleotide sequence ID" value="NZ_JBNIKT010000012.1"/>
</dbReference>
<proteinExistence type="predicted"/>
<name>A0A5D4R8V1_9BACI</name>
<organism evidence="1 2">
    <name type="scientific">Bacillus infantis</name>
    <dbReference type="NCBI Taxonomy" id="324767"/>
    <lineage>
        <taxon>Bacteria</taxon>
        <taxon>Bacillati</taxon>
        <taxon>Bacillota</taxon>
        <taxon>Bacilli</taxon>
        <taxon>Bacillales</taxon>
        <taxon>Bacillaceae</taxon>
        <taxon>Bacillus</taxon>
    </lineage>
</organism>
<gene>
    <name evidence="1" type="ORF">FZD51_13290</name>
</gene>
<dbReference type="AlphaFoldDB" id="A0A5D4R8V1"/>
<sequence>MPNEQRTQLNVRLQKETLQKLDEIVEYYQENTKIGRIYKADVLADIIEKSYEVMKKQKSVNARKF</sequence>
<evidence type="ECO:0000313" key="1">
    <source>
        <dbReference type="EMBL" id="TYS47893.1"/>
    </source>
</evidence>
<accession>A0A5D4R8V1</accession>
<dbReference type="EMBL" id="VTER01000006">
    <property type="protein sequence ID" value="TYS47893.1"/>
    <property type="molecule type" value="Genomic_DNA"/>
</dbReference>
<dbReference type="Proteomes" id="UP000322139">
    <property type="component" value="Unassembled WGS sequence"/>
</dbReference>